<dbReference type="Gene3D" id="2.40.50.1020">
    <property type="entry name" value="LytTr DNA-binding domain"/>
    <property type="match status" value="1"/>
</dbReference>
<keyword evidence="1" id="KW-1133">Transmembrane helix</keyword>
<dbReference type="Pfam" id="PF04397">
    <property type="entry name" value="LytTR"/>
    <property type="match status" value="1"/>
</dbReference>
<evidence type="ECO:0000259" key="2">
    <source>
        <dbReference type="PROSITE" id="PS50930"/>
    </source>
</evidence>
<evidence type="ECO:0000313" key="3">
    <source>
        <dbReference type="EMBL" id="SNT28922.1"/>
    </source>
</evidence>
<keyword evidence="1" id="KW-0472">Membrane</keyword>
<keyword evidence="1" id="KW-0812">Transmembrane</keyword>
<dbReference type="AlphaFoldDB" id="A0A239LG56"/>
<keyword evidence="4" id="KW-1185">Reference proteome</keyword>
<dbReference type="SUPFAM" id="SSF69318">
    <property type="entry name" value="Integrin alpha N-terminal domain"/>
    <property type="match status" value="1"/>
</dbReference>
<gene>
    <name evidence="3" type="ORF">SAMN05421640_3211</name>
</gene>
<dbReference type="PROSITE" id="PS50930">
    <property type="entry name" value="HTH_LYTTR"/>
    <property type="match status" value="1"/>
</dbReference>
<dbReference type="Proteomes" id="UP000198393">
    <property type="component" value="Unassembled WGS sequence"/>
</dbReference>
<dbReference type="PANTHER" id="PTHR37299:SF1">
    <property type="entry name" value="STAGE 0 SPORULATION PROTEIN A HOMOLOG"/>
    <property type="match status" value="1"/>
</dbReference>
<dbReference type="InterPro" id="IPR028994">
    <property type="entry name" value="Integrin_alpha_N"/>
</dbReference>
<feature type="transmembrane region" description="Helical" evidence="1">
    <location>
        <begin position="12"/>
        <end position="33"/>
    </location>
</feature>
<dbReference type="InterPro" id="IPR007492">
    <property type="entry name" value="LytTR_DNA-bd_dom"/>
</dbReference>
<dbReference type="InterPro" id="IPR046947">
    <property type="entry name" value="LytR-like"/>
</dbReference>
<dbReference type="SMART" id="SM00850">
    <property type="entry name" value="LytTR"/>
    <property type="match status" value="1"/>
</dbReference>
<sequence length="564" mass="64672">MLLKHLNNKNIIAFIVTSILGTVLYSYLGGIPLHSIKLSEKRIKINPNNSSLLRDLDGDGITEEILKKNELDNHASIHIITESGDYQSNFRINWLESEPLFFGDYNKNQILEIYGFQFANDSLFISGLEYPNKIIIDSEYITSGFSDLPSSQFKGEILSLKKSGKDHLIISVMSGYGAKPRNIFMYDFAGDFWIKTPDSLQNYQQFFGSDDINNDGRNELITWGRAPDNNHDGARFSDQNSYIMVYDQELKLIDWMKAEGLPSYSFYISDSINKYMGLYSGRSKKTEIYSYQSSGRKELVETLNSNRILQYSNVHNSSVFQMIEDGNFCWISIGEEFEIINKIDLAENHNVIRLLKDQSIIYFDRNNHDLYYAASVNAIPIKIDGIEYKPGVQYSIGFRESQRVLLVSHLFENYYYTISDIPLIKYRFWVAMLSVLLIFGSYLLVPWHLIKLKKIKKVNTLRLNTRTGFEIIPQDEILFCKADGKYTVVQTTDNGGIISSSNLGAIQTSLNNQTFIRLGRSIVVNKKYIRKVDRKNPKVIFKTPAGIKEVNLSANEARELAQSF</sequence>
<name>A0A239LG56_EKHLU</name>
<organism evidence="3 4">
    <name type="scientific">Ekhidna lutea</name>
    <dbReference type="NCBI Taxonomy" id="447679"/>
    <lineage>
        <taxon>Bacteria</taxon>
        <taxon>Pseudomonadati</taxon>
        <taxon>Bacteroidota</taxon>
        <taxon>Cytophagia</taxon>
        <taxon>Cytophagales</taxon>
        <taxon>Reichenbachiellaceae</taxon>
        <taxon>Ekhidna</taxon>
    </lineage>
</organism>
<feature type="transmembrane region" description="Helical" evidence="1">
    <location>
        <begin position="428"/>
        <end position="450"/>
    </location>
</feature>
<protein>
    <submittedName>
        <fullName evidence="3">LytTr DNA-binding domain-containing protein</fullName>
    </submittedName>
</protein>
<feature type="domain" description="HTH LytTR-type" evidence="2">
    <location>
        <begin position="461"/>
        <end position="564"/>
    </location>
</feature>
<evidence type="ECO:0000313" key="4">
    <source>
        <dbReference type="Proteomes" id="UP000198393"/>
    </source>
</evidence>
<reference evidence="3 4" key="1">
    <citation type="submission" date="2017-06" db="EMBL/GenBank/DDBJ databases">
        <authorList>
            <person name="Kim H.J."/>
            <person name="Triplett B.A."/>
        </authorList>
    </citation>
    <scope>NUCLEOTIDE SEQUENCE [LARGE SCALE GENOMIC DNA]</scope>
    <source>
        <strain evidence="3 4">DSM 19307</strain>
    </source>
</reference>
<dbReference type="GO" id="GO:0003677">
    <property type="term" value="F:DNA binding"/>
    <property type="evidence" value="ECO:0007669"/>
    <property type="project" value="UniProtKB-KW"/>
</dbReference>
<dbReference type="EMBL" id="FZPD01000005">
    <property type="protein sequence ID" value="SNT28922.1"/>
    <property type="molecule type" value="Genomic_DNA"/>
</dbReference>
<proteinExistence type="predicted"/>
<dbReference type="GO" id="GO:0000156">
    <property type="term" value="F:phosphorelay response regulator activity"/>
    <property type="evidence" value="ECO:0007669"/>
    <property type="project" value="InterPro"/>
</dbReference>
<accession>A0A239LG56</accession>
<evidence type="ECO:0000256" key="1">
    <source>
        <dbReference type="SAM" id="Phobius"/>
    </source>
</evidence>
<keyword evidence="3" id="KW-0238">DNA-binding</keyword>
<dbReference type="PANTHER" id="PTHR37299">
    <property type="entry name" value="TRANSCRIPTIONAL REGULATOR-RELATED"/>
    <property type="match status" value="1"/>
</dbReference>